<dbReference type="GO" id="GO:0016020">
    <property type="term" value="C:membrane"/>
    <property type="evidence" value="ECO:0007669"/>
    <property type="project" value="TreeGrafter"/>
</dbReference>
<dbReference type="AlphaFoldDB" id="X6MTA7"/>
<dbReference type="EMBL" id="ASPP01017948">
    <property type="protein sequence ID" value="ETO16692.1"/>
    <property type="molecule type" value="Genomic_DNA"/>
</dbReference>
<evidence type="ECO:0000256" key="1">
    <source>
        <dbReference type="SAM" id="Phobius"/>
    </source>
</evidence>
<dbReference type="Pfam" id="PF06966">
    <property type="entry name" value="DUF1295"/>
    <property type="match status" value="1"/>
</dbReference>
<evidence type="ECO:0000313" key="3">
    <source>
        <dbReference type="Proteomes" id="UP000023152"/>
    </source>
</evidence>
<dbReference type="PANTHER" id="PTHR32251:SF17">
    <property type="entry name" value="STEROID 5-ALPHA REDUCTASE C-TERMINAL DOMAIN-CONTAINING PROTEIN"/>
    <property type="match status" value="1"/>
</dbReference>
<sequence>MANDYIGWFVWVFGFGFEVISDHQKSVFKEDPQNRNKFINVGLWKLSRHPNYFGEISLWCGVTISALGIAHDWGFLMLLSPLWTFTLLCFLSGIPPTEKRADIKFKDNPDYQEYKKILRSHPVLLLLE</sequence>
<dbReference type="Proteomes" id="UP000023152">
    <property type="component" value="Unassembled WGS sequence"/>
</dbReference>
<dbReference type="InterPro" id="IPR010721">
    <property type="entry name" value="UstE-like"/>
</dbReference>
<feature type="non-terminal residue" evidence="2">
    <location>
        <position position="128"/>
    </location>
</feature>
<protein>
    <submittedName>
        <fullName evidence="2">Uncharacterized protein</fullName>
    </submittedName>
</protein>
<keyword evidence="3" id="KW-1185">Reference proteome</keyword>
<organism evidence="2 3">
    <name type="scientific">Reticulomyxa filosa</name>
    <dbReference type="NCBI Taxonomy" id="46433"/>
    <lineage>
        <taxon>Eukaryota</taxon>
        <taxon>Sar</taxon>
        <taxon>Rhizaria</taxon>
        <taxon>Retaria</taxon>
        <taxon>Foraminifera</taxon>
        <taxon>Monothalamids</taxon>
        <taxon>Reticulomyxidae</taxon>
        <taxon>Reticulomyxa</taxon>
    </lineage>
</organism>
<dbReference type="PROSITE" id="PS50244">
    <property type="entry name" value="S5A_REDUCTASE"/>
    <property type="match status" value="1"/>
</dbReference>
<gene>
    <name evidence="2" type="ORF">RFI_20647</name>
</gene>
<evidence type="ECO:0000313" key="2">
    <source>
        <dbReference type="EMBL" id="ETO16692.1"/>
    </source>
</evidence>
<dbReference type="Gene3D" id="1.20.120.1630">
    <property type="match status" value="1"/>
</dbReference>
<proteinExistence type="predicted"/>
<keyword evidence="1" id="KW-0812">Transmembrane</keyword>
<dbReference type="OrthoDB" id="67965at2759"/>
<accession>X6MTA7</accession>
<keyword evidence="1" id="KW-0472">Membrane</keyword>
<name>X6MTA7_RETFI</name>
<keyword evidence="1" id="KW-1133">Transmembrane helix</keyword>
<reference evidence="2 3" key="1">
    <citation type="journal article" date="2013" name="Curr. Biol.">
        <title>The Genome of the Foraminiferan Reticulomyxa filosa.</title>
        <authorList>
            <person name="Glockner G."/>
            <person name="Hulsmann N."/>
            <person name="Schleicher M."/>
            <person name="Noegel A.A."/>
            <person name="Eichinger L."/>
            <person name="Gallinger C."/>
            <person name="Pawlowski J."/>
            <person name="Sierra R."/>
            <person name="Euteneuer U."/>
            <person name="Pillet L."/>
            <person name="Moustafa A."/>
            <person name="Platzer M."/>
            <person name="Groth M."/>
            <person name="Szafranski K."/>
            <person name="Schliwa M."/>
        </authorList>
    </citation>
    <scope>NUCLEOTIDE SEQUENCE [LARGE SCALE GENOMIC DNA]</scope>
</reference>
<feature type="transmembrane region" description="Helical" evidence="1">
    <location>
        <begin position="75"/>
        <end position="94"/>
    </location>
</feature>
<dbReference type="PANTHER" id="PTHR32251">
    <property type="entry name" value="3-OXO-5-ALPHA-STEROID 4-DEHYDROGENASE"/>
    <property type="match status" value="1"/>
</dbReference>
<comment type="caution">
    <text evidence="2">The sequence shown here is derived from an EMBL/GenBank/DDBJ whole genome shotgun (WGS) entry which is preliminary data.</text>
</comment>